<sequence>MKIYQCFWHFLLQTNTFFMLRCNLSSCIYHSSCISQLLHLTAKRGGLVLLPCYCTDLQTKPERFTWKKYNRNTFTWEEISSESGQYRDRVQLVNGHSPGNLSILISDLTEEDGGDYRCEAEGIELIDIRLLNVLLLYFIFHYLIFNNITEREYVSNLILLMFLQTLMQESQSCCPVTALTYTRNLRHSPGRNSTQPETHGK</sequence>
<dbReference type="InterPro" id="IPR036179">
    <property type="entry name" value="Ig-like_dom_sf"/>
</dbReference>
<dbReference type="InterPro" id="IPR007110">
    <property type="entry name" value="Ig-like_dom"/>
</dbReference>
<dbReference type="PROSITE" id="PS50835">
    <property type="entry name" value="IG_LIKE"/>
    <property type="match status" value="1"/>
</dbReference>
<dbReference type="Pfam" id="PF07686">
    <property type="entry name" value="V-set"/>
    <property type="match status" value="1"/>
</dbReference>
<dbReference type="InterPro" id="IPR013783">
    <property type="entry name" value="Ig-like_fold"/>
</dbReference>
<dbReference type="InterPro" id="IPR003599">
    <property type="entry name" value="Ig_sub"/>
</dbReference>
<evidence type="ECO:0000313" key="2">
    <source>
        <dbReference type="Ensembl" id="ENSPNAP00000049687.1"/>
    </source>
</evidence>
<dbReference type="Proteomes" id="UP001501920">
    <property type="component" value="Chromosome 4"/>
</dbReference>
<dbReference type="AlphaFoldDB" id="A0AAR2JH88"/>
<name>A0AAR2JH88_PYGNA</name>
<dbReference type="Ensembl" id="ENSPNAT00000046694.1">
    <property type="protein sequence ID" value="ENSPNAP00000049687.1"/>
    <property type="gene ID" value="ENSPNAG00000031304.1"/>
</dbReference>
<dbReference type="SMART" id="SM00409">
    <property type="entry name" value="IG"/>
    <property type="match status" value="1"/>
</dbReference>
<reference evidence="2 3" key="1">
    <citation type="submission" date="2020-10" db="EMBL/GenBank/DDBJ databases">
        <title>Pygocentrus nattereri (red-bellied piranha) genome, fPygNat1, primary haplotype.</title>
        <authorList>
            <person name="Myers G."/>
            <person name="Meyer A."/>
            <person name="Karagic N."/>
            <person name="Pippel M."/>
            <person name="Winkler S."/>
            <person name="Tracey A."/>
            <person name="Wood J."/>
            <person name="Formenti G."/>
            <person name="Howe K."/>
            <person name="Fedrigo O."/>
            <person name="Jarvis E.D."/>
        </authorList>
    </citation>
    <scope>NUCLEOTIDE SEQUENCE [LARGE SCALE GENOMIC DNA]</scope>
</reference>
<reference evidence="2" key="3">
    <citation type="submission" date="2025-09" db="UniProtKB">
        <authorList>
            <consortium name="Ensembl"/>
        </authorList>
    </citation>
    <scope>IDENTIFICATION</scope>
</reference>
<keyword evidence="3" id="KW-1185">Reference proteome</keyword>
<protein>
    <recommendedName>
        <fullName evidence="1">Ig-like domain-containing protein</fullName>
    </recommendedName>
</protein>
<dbReference type="SUPFAM" id="SSF48726">
    <property type="entry name" value="Immunoglobulin"/>
    <property type="match status" value="1"/>
</dbReference>
<feature type="domain" description="Ig-like" evidence="1">
    <location>
        <begin position="45"/>
        <end position="121"/>
    </location>
</feature>
<dbReference type="InterPro" id="IPR013106">
    <property type="entry name" value="Ig_V-set"/>
</dbReference>
<accession>A0AAR2JH88</accession>
<evidence type="ECO:0000259" key="1">
    <source>
        <dbReference type="PROSITE" id="PS50835"/>
    </source>
</evidence>
<dbReference type="Gene3D" id="2.60.40.10">
    <property type="entry name" value="Immunoglobulins"/>
    <property type="match status" value="1"/>
</dbReference>
<evidence type="ECO:0000313" key="3">
    <source>
        <dbReference type="Proteomes" id="UP001501920"/>
    </source>
</evidence>
<dbReference type="GeneTree" id="ENSGT01120000272172"/>
<reference evidence="2" key="2">
    <citation type="submission" date="2025-08" db="UniProtKB">
        <authorList>
            <consortium name="Ensembl"/>
        </authorList>
    </citation>
    <scope>IDENTIFICATION</scope>
</reference>
<organism evidence="2 3">
    <name type="scientific">Pygocentrus nattereri</name>
    <name type="common">Red-bellied piranha</name>
    <dbReference type="NCBI Taxonomy" id="42514"/>
    <lineage>
        <taxon>Eukaryota</taxon>
        <taxon>Metazoa</taxon>
        <taxon>Chordata</taxon>
        <taxon>Craniata</taxon>
        <taxon>Vertebrata</taxon>
        <taxon>Euteleostomi</taxon>
        <taxon>Actinopterygii</taxon>
        <taxon>Neopterygii</taxon>
        <taxon>Teleostei</taxon>
        <taxon>Ostariophysi</taxon>
        <taxon>Characiformes</taxon>
        <taxon>Characoidei</taxon>
        <taxon>Pygocentrus</taxon>
    </lineage>
</organism>
<proteinExistence type="predicted"/>